<evidence type="ECO:0000256" key="8">
    <source>
        <dbReference type="ARBA" id="ARBA00022776"/>
    </source>
</evidence>
<evidence type="ECO:0000256" key="3">
    <source>
        <dbReference type="ARBA" id="ARBA00005597"/>
    </source>
</evidence>
<evidence type="ECO:0000256" key="12">
    <source>
        <dbReference type="ARBA" id="ARBA00023242"/>
    </source>
</evidence>
<dbReference type="PANTHER" id="PTHR18937:SF170">
    <property type="entry name" value="STRUCTURAL MAINTENANCE OF CHROMOSOMES PROTEIN 1A"/>
    <property type="match status" value="1"/>
</dbReference>
<feature type="domain" description="SMC hinge" evidence="17">
    <location>
        <begin position="488"/>
        <end position="604"/>
    </location>
</feature>
<keyword evidence="5" id="KW-0132">Cell division</keyword>
<keyword evidence="11" id="KW-0234">DNA repair</keyword>
<dbReference type="PANTHER" id="PTHR18937">
    <property type="entry name" value="STRUCTURAL MAINTENANCE OF CHROMOSOMES SMC FAMILY MEMBER"/>
    <property type="match status" value="1"/>
</dbReference>
<evidence type="ECO:0000256" key="15">
    <source>
        <dbReference type="SAM" id="Coils"/>
    </source>
</evidence>
<evidence type="ECO:0000256" key="10">
    <source>
        <dbReference type="ARBA" id="ARBA00023054"/>
    </source>
</evidence>
<dbReference type="SUPFAM" id="SSF52540">
    <property type="entry name" value="P-loop containing nucleoside triphosphate hydrolases"/>
    <property type="match status" value="2"/>
</dbReference>
<dbReference type="InterPro" id="IPR027417">
    <property type="entry name" value="P-loop_NTPase"/>
</dbReference>
<dbReference type="FunFam" id="1.20.1060.20:FF:000001">
    <property type="entry name" value="Structural maintenance of chromosomes 1A"/>
    <property type="match status" value="1"/>
</dbReference>
<dbReference type="Gene3D" id="1.20.1060.20">
    <property type="match status" value="1"/>
</dbReference>
<keyword evidence="4" id="KW-0158">Chromosome</keyword>
<reference evidence="18" key="3">
    <citation type="submission" date="2025-09" db="UniProtKB">
        <authorList>
            <consortium name="Ensembl"/>
        </authorList>
    </citation>
    <scope>IDENTIFICATION</scope>
</reference>
<comment type="similarity">
    <text evidence="3">Belongs to the SMC family. SMC1 subfamily.</text>
</comment>
<dbReference type="GO" id="GO:0007062">
    <property type="term" value="P:sister chromatid cohesion"/>
    <property type="evidence" value="ECO:0007669"/>
    <property type="project" value="InterPro"/>
</dbReference>
<evidence type="ECO:0000256" key="6">
    <source>
        <dbReference type="ARBA" id="ARBA00022741"/>
    </source>
</evidence>
<feature type="coiled-coil region" evidence="15">
    <location>
        <begin position="998"/>
        <end position="1039"/>
    </location>
</feature>
<reference evidence="18" key="1">
    <citation type="submission" date="2019-06" db="EMBL/GenBank/DDBJ databases">
        <authorList>
            <consortium name="Wellcome Sanger Institute Data Sharing"/>
        </authorList>
    </citation>
    <scope>NUCLEOTIDE SEQUENCE [LARGE SCALE GENOMIC DNA]</scope>
</reference>
<evidence type="ECO:0000259" key="17">
    <source>
        <dbReference type="SMART" id="SM00968"/>
    </source>
</evidence>
<keyword evidence="6" id="KW-0547">Nucleotide-binding</keyword>
<dbReference type="InterPro" id="IPR024704">
    <property type="entry name" value="SMC"/>
</dbReference>
<dbReference type="Proteomes" id="UP000472267">
    <property type="component" value="Chromosome 20"/>
</dbReference>
<dbReference type="Ensembl" id="ENSSFAT00005041910.1">
    <property type="protein sequence ID" value="ENSSFAP00005040418.1"/>
    <property type="gene ID" value="ENSSFAG00005020144.1"/>
</dbReference>
<evidence type="ECO:0000256" key="13">
    <source>
        <dbReference type="ARBA" id="ARBA00023306"/>
    </source>
</evidence>
<dbReference type="FunFam" id="3.40.50.300:FF:000562">
    <property type="entry name" value="Structural maintenance of chromosomes protein"/>
    <property type="match status" value="1"/>
</dbReference>
<dbReference type="SMART" id="SM00968">
    <property type="entry name" value="SMC_hinge"/>
    <property type="match status" value="1"/>
</dbReference>
<organism evidence="18 19">
    <name type="scientific">Salarias fasciatus</name>
    <name type="common">Jewelled blenny</name>
    <name type="synonym">Blennius fasciatus</name>
    <dbReference type="NCBI Taxonomy" id="181472"/>
    <lineage>
        <taxon>Eukaryota</taxon>
        <taxon>Metazoa</taxon>
        <taxon>Chordata</taxon>
        <taxon>Craniata</taxon>
        <taxon>Vertebrata</taxon>
        <taxon>Euteleostomi</taxon>
        <taxon>Actinopterygii</taxon>
        <taxon>Neopterygii</taxon>
        <taxon>Teleostei</taxon>
        <taxon>Neoteleostei</taxon>
        <taxon>Acanthomorphata</taxon>
        <taxon>Ovalentaria</taxon>
        <taxon>Blenniimorphae</taxon>
        <taxon>Blenniiformes</taxon>
        <taxon>Blennioidei</taxon>
        <taxon>Blenniidae</taxon>
        <taxon>Salariinae</taxon>
        <taxon>Salarias</taxon>
    </lineage>
</organism>
<dbReference type="InterPro" id="IPR010935">
    <property type="entry name" value="SMC_hinge"/>
</dbReference>
<name>A0A672IFC6_SALFA</name>
<feature type="coiled-coil region" evidence="15">
    <location>
        <begin position="723"/>
        <end position="900"/>
    </location>
</feature>
<dbReference type="Pfam" id="PF02463">
    <property type="entry name" value="SMC_N"/>
    <property type="match status" value="1"/>
</dbReference>
<evidence type="ECO:0000256" key="11">
    <source>
        <dbReference type="ARBA" id="ARBA00023204"/>
    </source>
</evidence>
<evidence type="ECO:0000256" key="9">
    <source>
        <dbReference type="ARBA" id="ARBA00022840"/>
    </source>
</evidence>
<dbReference type="GO" id="GO:0006281">
    <property type="term" value="P:DNA repair"/>
    <property type="evidence" value="ECO:0007669"/>
    <property type="project" value="UniProtKB-KW"/>
</dbReference>
<evidence type="ECO:0000256" key="1">
    <source>
        <dbReference type="ARBA" id="ARBA00004123"/>
    </source>
</evidence>
<accession>A0A672IFC6</accession>
<keyword evidence="12 14" id="KW-0539">Nucleus</keyword>
<gene>
    <name evidence="18" type="primary">smc1a</name>
</gene>
<keyword evidence="7" id="KW-0227">DNA damage</keyword>
<proteinExistence type="inferred from homology"/>
<evidence type="ECO:0000256" key="14">
    <source>
        <dbReference type="PIRNR" id="PIRNR005719"/>
    </source>
</evidence>
<dbReference type="GO" id="GO:0030893">
    <property type="term" value="C:meiotic cohesin complex"/>
    <property type="evidence" value="ECO:0007669"/>
    <property type="project" value="TreeGrafter"/>
</dbReference>
<evidence type="ECO:0000256" key="5">
    <source>
        <dbReference type="ARBA" id="ARBA00022618"/>
    </source>
</evidence>
<protein>
    <recommendedName>
        <fullName evidence="14">Structural maintenance of chromosomes protein</fullName>
    </recommendedName>
</protein>
<dbReference type="CDD" id="cd03275">
    <property type="entry name" value="ABC_SMC1_euk"/>
    <property type="match status" value="1"/>
</dbReference>
<dbReference type="Gene3D" id="3.40.50.300">
    <property type="entry name" value="P-loop containing nucleotide triphosphate hydrolases"/>
    <property type="match status" value="2"/>
</dbReference>
<dbReference type="InterPro" id="IPR003395">
    <property type="entry name" value="RecF/RecN/SMC_N"/>
</dbReference>
<dbReference type="InterPro" id="IPR028468">
    <property type="entry name" value="Smc1_ABC"/>
</dbReference>
<dbReference type="InterPro" id="IPR036277">
    <property type="entry name" value="SMC_hinge_sf"/>
</dbReference>
<feature type="compositionally biased region" description="Polar residues" evidence="16">
    <location>
        <begin position="928"/>
        <end position="945"/>
    </location>
</feature>
<reference evidence="18" key="2">
    <citation type="submission" date="2025-08" db="UniProtKB">
        <authorList>
            <consortium name="Ensembl"/>
        </authorList>
    </citation>
    <scope>IDENTIFICATION</scope>
</reference>
<feature type="coiled-coil region" evidence="15">
    <location>
        <begin position="164"/>
        <end position="465"/>
    </location>
</feature>
<evidence type="ECO:0000256" key="7">
    <source>
        <dbReference type="ARBA" id="ARBA00022763"/>
    </source>
</evidence>
<evidence type="ECO:0000313" key="19">
    <source>
        <dbReference type="Proteomes" id="UP000472267"/>
    </source>
</evidence>
<dbReference type="FunFam" id="3.40.50.300:FF:000564">
    <property type="entry name" value="Structural maintenance of chromosomes 1A"/>
    <property type="match status" value="1"/>
</dbReference>
<keyword evidence="19" id="KW-1185">Reference proteome</keyword>
<dbReference type="Gene3D" id="3.30.70.1620">
    <property type="match status" value="1"/>
</dbReference>
<sequence length="1206" mass="140416">KLLAYTYNFFKGKSNLMDAISFVLAEKTSNLRVKTLKDLIHGAPVGKPAANRAFVSMVYQEDNGDERSFTRVIIGASSEYRINNKVVGLPEYSEELEKLGILIKARNFLVFQGAVESIAMKNPKERTALFEEISRSGELAQEYDRRKKEMVKAEEDTQFNYHRKKNIAAERKEAKQEKEEAERYQRLKDEVARASVQLQLFKLYHNETEIEKLNKELGQRNKEIEKDRKKMDHVEEELKDKKKELGRLMREQQTIEKEIKEKDSELNQKRPQYIKAKENTSHKIKKLEAARKSLQNAQKMYKKRKADMDELDKEMKAVELAKQEFEERMEEEAQSQGQDLTLEENQVKQYHRLKEEASKRAATLAQELEKFNRDQKADQDRLDLEERKKVETEAKIKQKIREIEENQKRIEKLEDYITTSRQSLDEQKRMEEELTEEVEMAKRRIDEINMELNQVMEQLGDARIDRQENSRQQRKAEIMESIKRLYPGSVYGRLIDLCQPTQKKYQIAVTKVLGKNMDAIIVDSEKTGRDCIQYIKEQRGEPETFLPLDYLEVKPTDEKLRELRGAKLVIDVIRYEPPHIKKALQYACGNALVCENVEDARRIAFGGPYRHKTVALDGTLFQKSGVISGGASDLKAKARRWDEKAVDKLKEKKEKLTEELKEQMKAKRKEAELRQVQSQAHGLQMRLKYSQSDLEQTKTRHLSLNMQEKSKLESELANFGPRINDIKRIIQSREREITDLRDRMNLVEDEVFVEFCKEIGVRNIREFEEEKVKRQNEIAKKRLEFETQKTRLGIQVDYEKNQLKEDQEKVMMWEQTVKKDEAEIERLKKEEHRHMKIIDETMAQLQDLKNQHLTKKSEVNDKNHEMEEIRKKLGGANKELTQLQKEVTAIETKLEQKRSDRHNLLQACKMQDIRLPLRSGTMDDISQGEGSSQNDESSSQRTSSTVLAKEALIEIDYSNLSEDLKDALSEEEIKAETNTLQQRLNEQQSILQRISAPNMKAMEKLESVRDKFQETSDEFEAARKRAKKAKQAFEQIKKERYDRFNTCFESVATNIDEIYKALSRNSSAQAFLGPENPEEPYLDGINYNCVAPGKRFRPMDNLSGGEKTVAALALLFAIHSYKPAPFFVLDEIDAALDNTNIGKVANYIKDQSVQNFQAIVISLKEEFYTKADSLIGVYPEQGDCVISKVLTFDLSQYPDANPNPNE</sequence>
<feature type="region of interest" description="Disordered" evidence="16">
    <location>
        <begin position="916"/>
        <end position="945"/>
    </location>
</feature>
<evidence type="ECO:0000256" key="4">
    <source>
        <dbReference type="ARBA" id="ARBA00022454"/>
    </source>
</evidence>
<dbReference type="SUPFAM" id="SSF75553">
    <property type="entry name" value="Smc hinge domain"/>
    <property type="match status" value="1"/>
</dbReference>
<evidence type="ECO:0000313" key="18">
    <source>
        <dbReference type="Ensembl" id="ENSSFAP00005040418.1"/>
    </source>
</evidence>
<dbReference type="AlphaFoldDB" id="A0A672IFC6"/>
<keyword evidence="8" id="KW-0498">Mitosis</keyword>
<dbReference type="GO" id="GO:0005654">
    <property type="term" value="C:nucleoplasm"/>
    <property type="evidence" value="ECO:0007669"/>
    <property type="project" value="UniProtKB-ARBA"/>
</dbReference>
<dbReference type="GO" id="GO:0005524">
    <property type="term" value="F:ATP binding"/>
    <property type="evidence" value="ECO:0007669"/>
    <property type="project" value="UniProtKB-KW"/>
</dbReference>
<keyword evidence="10 15" id="KW-0175">Coiled coil</keyword>
<dbReference type="Pfam" id="PF06470">
    <property type="entry name" value="SMC_hinge"/>
    <property type="match status" value="1"/>
</dbReference>
<feature type="coiled-coil region" evidence="15">
    <location>
        <begin position="639"/>
        <end position="686"/>
    </location>
</feature>
<dbReference type="GO" id="GO:0051301">
    <property type="term" value="P:cell division"/>
    <property type="evidence" value="ECO:0007669"/>
    <property type="project" value="UniProtKB-KW"/>
</dbReference>
<dbReference type="GO" id="GO:0003677">
    <property type="term" value="F:DNA binding"/>
    <property type="evidence" value="ECO:0007669"/>
    <property type="project" value="TreeGrafter"/>
</dbReference>
<dbReference type="GO" id="GO:0016887">
    <property type="term" value="F:ATP hydrolysis activity"/>
    <property type="evidence" value="ECO:0007669"/>
    <property type="project" value="InterPro"/>
</dbReference>
<keyword evidence="9" id="KW-0067">ATP-binding</keyword>
<keyword evidence="13" id="KW-0131">Cell cycle</keyword>
<dbReference type="FunFam" id="3.30.70.1620:FF:000001">
    <property type="entry name" value="Structural maintenance of chromosomes 1B"/>
    <property type="match status" value="1"/>
</dbReference>
<evidence type="ECO:0000256" key="16">
    <source>
        <dbReference type="SAM" id="MobiDB-lite"/>
    </source>
</evidence>
<comment type="subcellular location">
    <subcellularLocation>
        <location evidence="2">Chromosome</location>
    </subcellularLocation>
    <subcellularLocation>
        <location evidence="1 14">Nucleus</location>
    </subcellularLocation>
</comment>
<dbReference type="PIRSF" id="PIRSF005719">
    <property type="entry name" value="SMC"/>
    <property type="match status" value="1"/>
</dbReference>
<evidence type="ECO:0000256" key="2">
    <source>
        <dbReference type="ARBA" id="ARBA00004286"/>
    </source>
</evidence>